<feature type="compositionally biased region" description="Acidic residues" evidence="1">
    <location>
        <begin position="340"/>
        <end position="349"/>
    </location>
</feature>
<keyword evidence="4" id="KW-1185">Reference proteome</keyword>
<dbReference type="AlphaFoldDB" id="A0A9R1WBM3"/>
<gene>
    <name evidence="3" type="ORF">LSAT_V11C200078850</name>
</gene>
<name>A0A9R1WBM3_LACSA</name>
<dbReference type="Gene3D" id="2.60.120.10">
    <property type="entry name" value="Jelly Rolls"/>
    <property type="match status" value="2"/>
</dbReference>
<dbReference type="InterPro" id="IPR006045">
    <property type="entry name" value="Cupin_1"/>
</dbReference>
<feature type="compositionally biased region" description="Basic and acidic residues" evidence="1">
    <location>
        <begin position="397"/>
        <end position="429"/>
    </location>
</feature>
<dbReference type="Pfam" id="PF00190">
    <property type="entry name" value="Cupin_1"/>
    <property type="match status" value="1"/>
</dbReference>
<organism evidence="3 4">
    <name type="scientific">Lactuca sativa</name>
    <name type="common">Garden lettuce</name>
    <dbReference type="NCBI Taxonomy" id="4236"/>
    <lineage>
        <taxon>Eukaryota</taxon>
        <taxon>Viridiplantae</taxon>
        <taxon>Streptophyta</taxon>
        <taxon>Embryophyta</taxon>
        <taxon>Tracheophyta</taxon>
        <taxon>Spermatophyta</taxon>
        <taxon>Magnoliopsida</taxon>
        <taxon>eudicotyledons</taxon>
        <taxon>Gunneridae</taxon>
        <taxon>Pentapetalae</taxon>
        <taxon>asterids</taxon>
        <taxon>campanulids</taxon>
        <taxon>Asterales</taxon>
        <taxon>Asteraceae</taxon>
        <taxon>Cichorioideae</taxon>
        <taxon>Cichorieae</taxon>
        <taxon>Lactucinae</taxon>
        <taxon>Lactuca</taxon>
    </lineage>
</organism>
<evidence type="ECO:0000313" key="4">
    <source>
        <dbReference type="Proteomes" id="UP000235145"/>
    </source>
</evidence>
<feature type="compositionally biased region" description="Basic and acidic residues" evidence="1">
    <location>
        <begin position="350"/>
        <end position="390"/>
    </location>
</feature>
<reference evidence="3 4" key="1">
    <citation type="journal article" date="2017" name="Nat. Commun.">
        <title>Genome assembly with in vitro proximity ligation data and whole-genome triplication in lettuce.</title>
        <authorList>
            <person name="Reyes-Chin-Wo S."/>
            <person name="Wang Z."/>
            <person name="Yang X."/>
            <person name="Kozik A."/>
            <person name="Arikit S."/>
            <person name="Song C."/>
            <person name="Xia L."/>
            <person name="Froenicke L."/>
            <person name="Lavelle D.O."/>
            <person name="Truco M.J."/>
            <person name="Xia R."/>
            <person name="Zhu S."/>
            <person name="Xu C."/>
            <person name="Xu H."/>
            <person name="Xu X."/>
            <person name="Cox K."/>
            <person name="Korf I."/>
            <person name="Meyers B.C."/>
            <person name="Michelmore R.W."/>
        </authorList>
    </citation>
    <scope>NUCLEOTIDE SEQUENCE [LARGE SCALE GENOMIC DNA]</scope>
    <source>
        <strain evidence="4">cv. Salinas</strain>
        <tissue evidence="3">Seedlings</tissue>
    </source>
</reference>
<dbReference type="InterPro" id="IPR014710">
    <property type="entry name" value="RmlC-like_jellyroll"/>
</dbReference>
<dbReference type="SUPFAM" id="SSF51182">
    <property type="entry name" value="RmlC-like cupins"/>
    <property type="match status" value="2"/>
</dbReference>
<dbReference type="PANTHER" id="PTHR31189:SF50">
    <property type="entry name" value="RMLC-LIKE JELLY ROLL FOLD PROTEIN-RELATED"/>
    <property type="match status" value="1"/>
</dbReference>
<dbReference type="Proteomes" id="UP000235145">
    <property type="component" value="Unassembled WGS sequence"/>
</dbReference>
<comment type="caution">
    <text evidence="3">The sequence shown here is derived from an EMBL/GenBank/DDBJ whole genome shotgun (WGS) entry which is preliminary data.</text>
</comment>
<dbReference type="EMBL" id="NBSK02000002">
    <property type="protein sequence ID" value="KAJ0223687.1"/>
    <property type="molecule type" value="Genomic_DNA"/>
</dbReference>
<dbReference type="InterPro" id="IPR050253">
    <property type="entry name" value="Seed_Storage-Functional"/>
</dbReference>
<dbReference type="CDD" id="cd02245">
    <property type="entry name" value="cupin_7S_vicilin-like_C"/>
    <property type="match status" value="1"/>
</dbReference>
<dbReference type="SMART" id="SM00835">
    <property type="entry name" value="Cupin_1"/>
    <property type="match status" value="1"/>
</dbReference>
<dbReference type="PANTHER" id="PTHR31189">
    <property type="entry name" value="OS03G0336100 PROTEIN-RELATED"/>
    <property type="match status" value="1"/>
</dbReference>
<proteinExistence type="predicted"/>
<accession>A0A9R1WBM3</accession>
<feature type="region of interest" description="Disordered" evidence="1">
    <location>
        <begin position="340"/>
        <end position="429"/>
    </location>
</feature>
<dbReference type="InterPro" id="IPR011051">
    <property type="entry name" value="RmlC_Cupin_sf"/>
</dbReference>
<feature type="domain" description="Cupin type-1" evidence="2">
    <location>
        <begin position="165"/>
        <end position="319"/>
    </location>
</feature>
<protein>
    <recommendedName>
        <fullName evidence="2">Cupin type-1 domain-containing protein</fullName>
    </recommendedName>
</protein>
<sequence length="429" mass="48583">MSSGSLSWMDVNKDDDKLQQVNLKTGDVYRLQPETVFYLENNLVDNDGQELQIYAIFSDSDDKLLQCNMFHMLQNKQGDEVYVGVHDLVLGFDNVVLQAALNLPGELMEELRTGKRQPLIVQGLPVVNYSMGEVGSRVTSSFLGTKNNDILNIQNKKDKNKKKAYNIHESDHDVENCYGWSAIVTKKQLDVLKDSDFSVFMVNLTKGSMIGPHWNPSSVEIAIVLRGQGMVQVVCPTITNEKVCKNSRFKVAEGDVFVVPRYHPMAQISFNNDTFVFMGFTLTSKDSFPQYLAGKLSILQKLDKTVLMKSFNVSNTTMDQVLSVKKESILLDCTSCAEDEEKVMEEEEEGREREGGKGGGDEGKQETERKGEIAIRRKEKEVEIEREFRRGKGGKSQKMDGERDRMEEEKEVEVERNVEGGGDRRWQEA</sequence>
<evidence type="ECO:0000256" key="1">
    <source>
        <dbReference type="SAM" id="MobiDB-lite"/>
    </source>
</evidence>
<evidence type="ECO:0000313" key="3">
    <source>
        <dbReference type="EMBL" id="KAJ0223687.1"/>
    </source>
</evidence>
<evidence type="ECO:0000259" key="2">
    <source>
        <dbReference type="SMART" id="SM00835"/>
    </source>
</evidence>